<organism evidence="1 2">
    <name type="scientific">Diploptera punctata</name>
    <name type="common">Pacific beetle cockroach</name>
    <dbReference type="NCBI Taxonomy" id="6984"/>
    <lineage>
        <taxon>Eukaryota</taxon>
        <taxon>Metazoa</taxon>
        <taxon>Ecdysozoa</taxon>
        <taxon>Arthropoda</taxon>
        <taxon>Hexapoda</taxon>
        <taxon>Insecta</taxon>
        <taxon>Pterygota</taxon>
        <taxon>Neoptera</taxon>
        <taxon>Polyneoptera</taxon>
        <taxon>Dictyoptera</taxon>
        <taxon>Blattodea</taxon>
        <taxon>Blaberoidea</taxon>
        <taxon>Blaberidae</taxon>
        <taxon>Diplopterinae</taxon>
        <taxon>Diploptera</taxon>
    </lineage>
</organism>
<accession>A0AAD8A1V4</accession>
<keyword evidence="2" id="KW-1185">Reference proteome</keyword>
<gene>
    <name evidence="1" type="ORF">L9F63_016951</name>
</gene>
<reference evidence="1" key="2">
    <citation type="submission" date="2023-05" db="EMBL/GenBank/DDBJ databases">
        <authorList>
            <person name="Fouks B."/>
        </authorList>
    </citation>
    <scope>NUCLEOTIDE SEQUENCE</scope>
    <source>
        <strain evidence="1">Stay&amp;Tobe</strain>
        <tissue evidence="1">Testes</tissue>
    </source>
</reference>
<evidence type="ECO:0000313" key="1">
    <source>
        <dbReference type="EMBL" id="KAJ9589928.1"/>
    </source>
</evidence>
<name>A0AAD8A1V4_DIPPU</name>
<comment type="caution">
    <text evidence="1">The sequence shown here is derived from an EMBL/GenBank/DDBJ whole genome shotgun (WGS) entry which is preliminary data.</text>
</comment>
<dbReference type="EMBL" id="JASPKZ010004585">
    <property type="protein sequence ID" value="KAJ9589928.1"/>
    <property type="molecule type" value="Genomic_DNA"/>
</dbReference>
<proteinExistence type="predicted"/>
<feature type="non-terminal residue" evidence="1">
    <location>
        <position position="106"/>
    </location>
</feature>
<protein>
    <submittedName>
        <fullName evidence="1">Uncharacterized protein</fullName>
    </submittedName>
</protein>
<sequence>CVIICCNGNNSPYRFSLTESSFVSNTTLGVRPTEGVGEESVGSRLRCPAPISRLRVEKIEGGLMVAGVVCSCQLSGGTACIRLPLHAGWGCSNCSLVPRSRTRRGS</sequence>
<evidence type="ECO:0000313" key="2">
    <source>
        <dbReference type="Proteomes" id="UP001233999"/>
    </source>
</evidence>
<reference evidence="1" key="1">
    <citation type="journal article" date="2023" name="IScience">
        <title>Live-bearing cockroach genome reveals convergent evolutionary mechanisms linked to viviparity in insects and beyond.</title>
        <authorList>
            <person name="Fouks B."/>
            <person name="Harrison M.C."/>
            <person name="Mikhailova A.A."/>
            <person name="Marchal E."/>
            <person name="English S."/>
            <person name="Carruthers M."/>
            <person name="Jennings E.C."/>
            <person name="Chiamaka E.L."/>
            <person name="Frigard R.A."/>
            <person name="Pippel M."/>
            <person name="Attardo G.M."/>
            <person name="Benoit J.B."/>
            <person name="Bornberg-Bauer E."/>
            <person name="Tobe S.S."/>
        </authorList>
    </citation>
    <scope>NUCLEOTIDE SEQUENCE</scope>
    <source>
        <strain evidence="1">Stay&amp;Tobe</strain>
    </source>
</reference>
<dbReference type="Proteomes" id="UP001233999">
    <property type="component" value="Unassembled WGS sequence"/>
</dbReference>
<dbReference type="AlphaFoldDB" id="A0AAD8A1V4"/>